<evidence type="ECO:0000313" key="1">
    <source>
        <dbReference type="EMBL" id="OGY22282.1"/>
    </source>
</evidence>
<dbReference type="AlphaFoldDB" id="A0A1G1W3M4"/>
<dbReference type="EMBL" id="MHCN01000007">
    <property type="protein sequence ID" value="OGY22282.1"/>
    <property type="molecule type" value="Genomic_DNA"/>
</dbReference>
<organism evidence="1 2">
    <name type="scientific">Candidatus Woykebacteria bacterium GWA1_44_8</name>
    <dbReference type="NCBI Taxonomy" id="1802591"/>
    <lineage>
        <taxon>Bacteria</taxon>
        <taxon>Candidatus Woykeibacteriota</taxon>
    </lineage>
</organism>
<protein>
    <submittedName>
        <fullName evidence="1">Uncharacterized protein</fullName>
    </submittedName>
</protein>
<name>A0A1G1W3M4_9BACT</name>
<evidence type="ECO:0000313" key="2">
    <source>
        <dbReference type="Proteomes" id="UP000176299"/>
    </source>
</evidence>
<reference evidence="1 2" key="1">
    <citation type="journal article" date="2016" name="Nat. Commun.">
        <title>Thousands of microbial genomes shed light on interconnected biogeochemical processes in an aquifer system.</title>
        <authorList>
            <person name="Anantharaman K."/>
            <person name="Brown C.T."/>
            <person name="Hug L.A."/>
            <person name="Sharon I."/>
            <person name="Castelle C.J."/>
            <person name="Probst A.J."/>
            <person name="Thomas B.C."/>
            <person name="Singh A."/>
            <person name="Wilkins M.J."/>
            <person name="Karaoz U."/>
            <person name="Brodie E.L."/>
            <person name="Williams K.H."/>
            <person name="Hubbard S.S."/>
            <person name="Banfield J.F."/>
        </authorList>
    </citation>
    <scope>NUCLEOTIDE SEQUENCE [LARGE SCALE GENOMIC DNA]</scope>
</reference>
<proteinExistence type="predicted"/>
<dbReference type="Proteomes" id="UP000176299">
    <property type="component" value="Unassembled WGS sequence"/>
</dbReference>
<accession>A0A1G1W3M4</accession>
<gene>
    <name evidence="1" type="ORF">A2113_03380</name>
</gene>
<dbReference type="STRING" id="1802591.A2113_03380"/>
<sequence length="126" mass="14544">MLFWNKNKYKSTAIEGFQYFKINQAITEGELPKDFPNDLKDGLISHDIQKVIVGLRKRRHPNIQVYNDVDFVNEMLLSKKMEPKEFCFSLIILENGSADPLSSEESDKLIAEVNKAVDEVYKEVFG</sequence>
<comment type="caution">
    <text evidence="1">The sequence shown here is derived from an EMBL/GenBank/DDBJ whole genome shotgun (WGS) entry which is preliminary data.</text>
</comment>